<dbReference type="SUPFAM" id="SSF158791">
    <property type="entry name" value="MgtE N-terminal domain-like"/>
    <property type="match status" value="1"/>
</dbReference>
<keyword evidence="10" id="KW-0411">Iron-sulfur</keyword>
<dbReference type="SUPFAM" id="SSF53092">
    <property type="entry name" value="Creatinase/prolidase N-terminal domain"/>
    <property type="match status" value="1"/>
</dbReference>
<evidence type="ECO:0000256" key="6">
    <source>
        <dbReference type="ARBA" id="ARBA00022741"/>
    </source>
</evidence>
<accession>A0A914DD52</accession>
<feature type="coiled-coil region" evidence="15">
    <location>
        <begin position="1377"/>
        <end position="1404"/>
    </location>
</feature>
<dbReference type="InterPro" id="IPR006668">
    <property type="entry name" value="Mg_transptr_MgtE_intracell_dom"/>
</dbReference>
<feature type="region of interest" description="Disordered" evidence="16">
    <location>
        <begin position="1849"/>
        <end position="1868"/>
    </location>
</feature>
<dbReference type="InterPro" id="IPR002935">
    <property type="entry name" value="SAM_O-MeTrfase"/>
</dbReference>
<evidence type="ECO:0000256" key="14">
    <source>
        <dbReference type="RuleBase" id="RU000590"/>
    </source>
</evidence>
<evidence type="ECO:0000256" key="4">
    <source>
        <dbReference type="ARBA" id="ARBA00022691"/>
    </source>
</evidence>
<proteinExistence type="inferred from homology"/>
<dbReference type="InterPro" id="IPR029149">
    <property type="entry name" value="Creatin/AminoP/Spt16_N"/>
</dbReference>
<keyword evidence="13" id="KW-0129">CBS domain</keyword>
<feature type="compositionally biased region" description="Basic and acidic residues" evidence="16">
    <location>
        <begin position="814"/>
        <end position="834"/>
    </location>
</feature>
<feature type="transmembrane region" description="Helical" evidence="17">
    <location>
        <begin position="35"/>
        <end position="59"/>
    </location>
</feature>
<dbReference type="InterPro" id="IPR046342">
    <property type="entry name" value="CBS_dom_sf"/>
</dbReference>
<comment type="similarity">
    <text evidence="14">Belongs to the peptidase M24B family.</text>
</comment>
<evidence type="ECO:0000256" key="7">
    <source>
        <dbReference type="ARBA" id="ARBA00022801"/>
    </source>
</evidence>
<dbReference type="Pfam" id="PF06210">
    <property type="entry name" value="DUF1003"/>
    <property type="match status" value="1"/>
</dbReference>
<evidence type="ECO:0000256" key="17">
    <source>
        <dbReference type="SAM" id="Phobius"/>
    </source>
</evidence>
<keyword evidence="7" id="KW-0378">Hydrolase</keyword>
<dbReference type="Pfam" id="PF03372">
    <property type="entry name" value="Exo_endo_phos"/>
    <property type="match status" value="1"/>
</dbReference>
<dbReference type="InterPro" id="IPR002744">
    <property type="entry name" value="MIP18-like"/>
</dbReference>
<dbReference type="GO" id="GO:0030145">
    <property type="term" value="F:manganese ion binding"/>
    <property type="evidence" value="ECO:0007669"/>
    <property type="project" value="InterPro"/>
</dbReference>
<dbReference type="SMART" id="SM00924">
    <property type="entry name" value="MgtE_N"/>
    <property type="match status" value="1"/>
</dbReference>
<keyword evidence="9" id="KW-0408">Iron</keyword>
<evidence type="ECO:0000256" key="5">
    <source>
        <dbReference type="ARBA" id="ARBA00022723"/>
    </source>
</evidence>
<dbReference type="InterPro" id="IPR000644">
    <property type="entry name" value="CBS_dom"/>
</dbReference>
<dbReference type="CDD" id="cd02037">
    <property type="entry name" value="Mrp_NBP35"/>
    <property type="match status" value="1"/>
</dbReference>
<dbReference type="InterPro" id="IPR029063">
    <property type="entry name" value="SAM-dependent_MTases_sf"/>
</dbReference>
<feature type="region of interest" description="Disordered" evidence="16">
    <location>
        <begin position="1920"/>
        <end position="1940"/>
    </location>
</feature>
<dbReference type="InterPro" id="IPR007865">
    <property type="entry name" value="Aminopep_P_N"/>
</dbReference>
<dbReference type="GO" id="GO:0140663">
    <property type="term" value="F:ATP-dependent FeS chaperone activity"/>
    <property type="evidence" value="ECO:0007669"/>
    <property type="project" value="InterPro"/>
</dbReference>
<keyword evidence="8" id="KW-0067">ATP-binding</keyword>
<dbReference type="Pfam" id="PF05195">
    <property type="entry name" value="AMP_N"/>
    <property type="match status" value="1"/>
</dbReference>
<feature type="compositionally biased region" description="Basic residues" evidence="16">
    <location>
        <begin position="1858"/>
        <end position="1867"/>
    </location>
</feature>
<dbReference type="HAMAP" id="MF_02040">
    <property type="entry name" value="Mrp_NBP35"/>
    <property type="match status" value="1"/>
</dbReference>
<dbReference type="Gene3D" id="3.40.50.300">
    <property type="entry name" value="P-loop containing nucleotide triphosphate hydrolases"/>
    <property type="match status" value="1"/>
</dbReference>
<dbReference type="PROSITE" id="PS51371">
    <property type="entry name" value="CBS"/>
    <property type="match status" value="1"/>
</dbReference>
<dbReference type="GO" id="GO:0008171">
    <property type="term" value="F:O-methyltransferase activity"/>
    <property type="evidence" value="ECO:0007669"/>
    <property type="project" value="InterPro"/>
</dbReference>
<dbReference type="Pfam" id="PF10609">
    <property type="entry name" value="ParA"/>
    <property type="match status" value="1"/>
</dbReference>
<dbReference type="Gene3D" id="3.40.350.10">
    <property type="entry name" value="Creatinase/prolidase N-terminal domain"/>
    <property type="match status" value="1"/>
</dbReference>
<dbReference type="InterPro" id="IPR033756">
    <property type="entry name" value="YlxH/NBP35"/>
</dbReference>
<dbReference type="PROSITE" id="PS00491">
    <property type="entry name" value="PROLINE_PEPTIDASE"/>
    <property type="match status" value="1"/>
</dbReference>
<dbReference type="WBParaSite" id="ACRNAN_scaffold24.g18193.t1">
    <property type="protein sequence ID" value="ACRNAN_scaffold24.g18193.t1"/>
    <property type="gene ID" value="ACRNAN_scaffold24.g18193"/>
</dbReference>
<dbReference type="InterPro" id="IPR010406">
    <property type="entry name" value="DUF1003"/>
</dbReference>
<dbReference type="PANTHER" id="PTHR42961:SF2">
    <property type="entry name" value="IRON-SULFUR PROTEIN NUBPL"/>
    <property type="match status" value="1"/>
</dbReference>
<dbReference type="GO" id="GO:0070006">
    <property type="term" value="F:metalloaminopeptidase activity"/>
    <property type="evidence" value="ECO:0007669"/>
    <property type="project" value="InterPro"/>
</dbReference>
<keyword evidence="6" id="KW-0547">Nucleotide-binding</keyword>
<dbReference type="InterPro" id="IPR001131">
    <property type="entry name" value="Peptidase_M24B_aminopep-P_CS"/>
</dbReference>
<dbReference type="InterPro" id="IPR058838">
    <property type="entry name" value="SH3_actinomycetes"/>
</dbReference>
<feature type="transmembrane region" description="Helical" evidence="17">
    <location>
        <begin position="1353"/>
        <end position="1375"/>
    </location>
</feature>
<organism evidence="19 20">
    <name type="scientific">Acrobeloides nanus</name>
    <dbReference type="NCBI Taxonomy" id="290746"/>
    <lineage>
        <taxon>Eukaryota</taxon>
        <taxon>Metazoa</taxon>
        <taxon>Ecdysozoa</taxon>
        <taxon>Nematoda</taxon>
        <taxon>Chromadorea</taxon>
        <taxon>Rhabditida</taxon>
        <taxon>Tylenchina</taxon>
        <taxon>Cephalobomorpha</taxon>
        <taxon>Cephaloboidea</taxon>
        <taxon>Cephalobidae</taxon>
        <taxon>Acrobeloides</taxon>
    </lineage>
</organism>
<feature type="transmembrane region" description="Helical" evidence="17">
    <location>
        <begin position="1322"/>
        <end position="1341"/>
    </location>
</feature>
<evidence type="ECO:0000256" key="1">
    <source>
        <dbReference type="ARBA" id="ARBA00022485"/>
    </source>
</evidence>
<feature type="compositionally biased region" description="Basic and acidic residues" evidence="16">
    <location>
        <begin position="750"/>
        <end position="780"/>
    </location>
</feature>
<reference evidence="20" key="1">
    <citation type="submission" date="2022-11" db="UniProtKB">
        <authorList>
            <consortium name="WormBaseParasite"/>
        </authorList>
    </citation>
    <scope>IDENTIFICATION</scope>
</reference>
<dbReference type="InterPro" id="IPR034904">
    <property type="entry name" value="FSCA_dom_sf"/>
</dbReference>
<dbReference type="InterPro" id="IPR038076">
    <property type="entry name" value="MgtE_N_sf"/>
</dbReference>
<evidence type="ECO:0000256" key="8">
    <source>
        <dbReference type="ARBA" id="ARBA00022840"/>
    </source>
</evidence>
<comment type="similarity">
    <text evidence="11">Belongs to the class I-like SAM-binding methyltransferase superfamily. Cation-dependent O-methyltransferase family.</text>
</comment>
<dbReference type="Gene3D" id="3.90.230.10">
    <property type="entry name" value="Creatinase/methionine aminopeptidase superfamily"/>
    <property type="match status" value="1"/>
</dbReference>
<dbReference type="CDD" id="cd01087">
    <property type="entry name" value="Prolidase"/>
    <property type="match status" value="1"/>
</dbReference>
<dbReference type="InterPro" id="IPR027417">
    <property type="entry name" value="P-loop_NTPase"/>
</dbReference>
<keyword evidence="19" id="KW-1185">Reference proteome</keyword>
<dbReference type="Gene3D" id="3.60.10.10">
    <property type="entry name" value="Endonuclease/exonuclease/phosphatase"/>
    <property type="match status" value="1"/>
</dbReference>
<dbReference type="PROSITE" id="PS51682">
    <property type="entry name" value="SAM_OMT_I"/>
    <property type="match status" value="1"/>
</dbReference>
<dbReference type="GO" id="GO:0005524">
    <property type="term" value="F:ATP binding"/>
    <property type="evidence" value="ECO:0007669"/>
    <property type="project" value="UniProtKB-KW"/>
</dbReference>
<dbReference type="SUPFAM" id="SSF53335">
    <property type="entry name" value="S-adenosyl-L-methionine-dependent methyltransferases"/>
    <property type="match status" value="1"/>
</dbReference>
<dbReference type="GO" id="GO:0032259">
    <property type="term" value="P:methylation"/>
    <property type="evidence" value="ECO:0007669"/>
    <property type="project" value="UniProtKB-KW"/>
</dbReference>
<dbReference type="InterPro" id="IPR005135">
    <property type="entry name" value="Endo/exonuclease/phosphatase"/>
</dbReference>
<dbReference type="Gene3D" id="1.25.60.10">
    <property type="entry name" value="MgtE N-terminal domain-like"/>
    <property type="match status" value="1"/>
</dbReference>
<dbReference type="PANTHER" id="PTHR42961">
    <property type="entry name" value="IRON-SULFUR PROTEIN NUBPL"/>
    <property type="match status" value="1"/>
</dbReference>
<dbReference type="Pfam" id="PF00571">
    <property type="entry name" value="CBS"/>
    <property type="match status" value="1"/>
</dbReference>
<comment type="similarity">
    <text evidence="12">Belongs to the Mrp/NBP35 ATP-binding proteins family.</text>
</comment>
<dbReference type="Gene3D" id="3.40.50.150">
    <property type="entry name" value="Vaccinia Virus protein VP39"/>
    <property type="match status" value="1"/>
</dbReference>
<keyword evidence="5 14" id="KW-0479">Metal-binding</keyword>
<dbReference type="SUPFAM" id="SSF52540">
    <property type="entry name" value="P-loop containing nucleoside triphosphate hydrolases"/>
    <property type="match status" value="1"/>
</dbReference>
<evidence type="ECO:0000256" key="15">
    <source>
        <dbReference type="SAM" id="Coils"/>
    </source>
</evidence>
<keyword evidence="1" id="KW-0004">4Fe-4S</keyword>
<name>A0A914DD52_9BILA</name>
<evidence type="ECO:0000256" key="16">
    <source>
        <dbReference type="SAM" id="MobiDB-lite"/>
    </source>
</evidence>
<dbReference type="SUPFAM" id="SSF54631">
    <property type="entry name" value="CBS-domain pair"/>
    <property type="match status" value="1"/>
</dbReference>
<evidence type="ECO:0000256" key="3">
    <source>
        <dbReference type="ARBA" id="ARBA00022679"/>
    </source>
</evidence>
<keyword evidence="17" id="KW-0812">Transmembrane</keyword>
<dbReference type="Gene3D" id="3.30.300.130">
    <property type="entry name" value="Fe-S cluster assembly (FSCA)"/>
    <property type="match status" value="1"/>
</dbReference>
<keyword evidence="4" id="KW-0949">S-adenosyl-L-methionine</keyword>
<dbReference type="GO" id="GO:0051539">
    <property type="term" value="F:4 iron, 4 sulfur cluster binding"/>
    <property type="evidence" value="ECO:0007669"/>
    <property type="project" value="UniProtKB-KW"/>
</dbReference>
<dbReference type="Gene3D" id="3.10.580.10">
    <property type="entry name" value="CBS-domain"/>
    <property type="match status" value="1"/>
</dbReference>
<feature type="region of interest" description="Disordered" evidence="16">
    <location>
        <begin position="750"/>
        <end position="834"/>
    </location>
</feature>
<protein>
    <submittedName>
        <fullName evidence="20">CBS domain-containing protein</fullName>
    </submittedName>
</protein>
<evidence type="ECO:0000256" key="12">
    <source>
        <dbReference type="ARBA" id="ARBA00024036"/>
    </source>
</evidence>
<keyword evidence="17" id="KW-1133">Transmembrane helix</keyword>
<keyword evidence="15" id="KW-0175">Coiled coil</keyword>
<keyword evidence="17" id="KW-0472">Membrane</keyword>
<dbReference type="SMART" id="SM01011">
    <property type="entry name" value="AMP_N"/>
    <property type="match status" value="1"/>
</dbReference>
<evidence type="ECO:0000313" key="19">
    <source>
        <dbReference type="Proteomes" id="UP000887540"/>
    </source>
</evidence>
<evidence type="ECO:0000256" key="10">
    <source>
        <dbReference type="ARBA" id="ARBA00023014"/>
    </source>
</evidence>
<evidence type="ECO:0000256" key="2">
    <source>
        <dbReference type="ARBA" id="ARBA00022603"/>
    </source>
</evidence>
<dbReference type="Pfam" id="PF01596">
    <property type="entry name" value="Methyltransf_3"/>
    <property type="match status" value="1"/>
</dbReference>
<evidence type="ECO:0000313" key="20">
    <source>
        <dbReference type="WBParaSite" id="ACRNAN_scaffold24.g18193.t1"/>
    </source>
</evidence>
<evidence type="ECO:0000259" key="18">
    <source>
        <dbReference type="PROSITE" id="PS51371"/>
    </source>
</evidence>
<dbReference type="Pfam" id="PF03448">
    <property type="entry name" value="MgtE_N"/>
    <property type="match status" value="1"/>
</dbReference>
<dbReference type="SUPFAM" id="SSF56219">
    <property type="entry name" value="DNase I-like"/>
    <property type="match status" value="1"/>
</dbReference>
<dbReference type="InterPro" id="IPR036691">
    <property type="entry name" value="Endo/exonu/phosph_ase_sf"/>
</dbReference>
<evidence type="ECO:0000256" key="9">
    <source>
        <dbReference type="ARBA" id="ARBA00023004"/>
    </source>
</evidence>
<dbReference type="Pfam" id="PF00557">
    <property type="entry name" value="Peptidase_M24"/>
    <property type="match status" value="1"/>
</dbReference>
<dbReference type="GO" id="GO:0016226">
    <property type="term" value="P:iron-sulfur cluster assembly"/>
    <property type="evidence" value="ECO:0007669"/>
    <property type="project" value="InterPro"/>
</dbReference>
<dbReference type="Proteomes" id="UP000887540">
    <property type="component" value="Unplaced"/>
</dbReference>
<feature type="transmembrane region" description="Helical" evidence="17">
    <location>
        <begin position="66"/>
        <end position="86"/>
    </location>
</feature>
<dbReference type="InterPro" id="IPR044304">
    <property type="entry name" value="NUBPL-like"/>
</dbReference>
<dbReference type="Pfam" id="PF26205">
    <property type="entry name" value="SH3_actinomycetes"/>
    <property type="match status" value="1"/>
</dbReference>
<dbReference type="CDD" id="cd04606">
    <property type="entry name" value="CBS_pair_Mg_transporter"/>
    <property type="match status" value="1"/>
</dbReference>
<sequence>MLRLTGILVTLVTAIAVAALTWPGFFRIDGLFPVAQIISFRAPVVLALAGIAVLFLLLAVVRRVRAFAFAMTLVLLAGAAIGGVTLTSRGMGSTTLPEKDANSVRVMTWNTAGEATPPDDIARTAVAMSADIVTLPETTIEVGEKVAVQMRELGHPMWAFHTEYGVDGWAADSTTLLISPSLGEYSVIASSQNGTSNTSTVPSAVAMPVSGDGPIIVAAHAVAPRQSAMADWRHDLQWLADQCASANVIMAGDFNATVEHMARLGTDGGTLGRCHDAASVTGNGAVGTWPTSVPALLGAPIDHVMATSAWRATGSVVLTALDGSGSDHRPLIVRSNDTDYPFRAHSAFSHLTGWGADTEPGAVLVLDPVDGGHTATVYFRERADRTTPEFYGNAQIGEFWVGPRPSLVAVAADLEIATAGIEDFVASDDDLVLDEDDDLTRVVSELRLIKDEYEIGQLRLAVEATARGFDDIIRALPRAVAADRGERVVEGAFHQRSRLDGNGVGYDTIAASGPHACYLHWTRNDGAVVPGDLILVDAGVEVDSLYTADVTRTLPVSGTFSPVQRRVYETVREAADAAFAAARPGVTFRSIHEAAMRVIAERVAEWGLLPVTAEEALHADAGGQHRRYMVHGTSHHLGIDVHDCAQARRELYYDGILEPGMVFTIEPGLYFQIDDLTVPEELRGIGVRIEDDVLMTEFVVDRRALRNGWVRMRRPVAHDLAGAVDARGGDGHVVALGDHLHDRCEVAAAAHHREHEQAQQHAERDADDHDPDERLDRDVGGAEDEDEREQHAEQQTVHCTAAGGCGPAEPPGDPLDRPHVVSDDHDVACGDVGGDERRDRLLRPFVGGEGGDDLALRRRTRHHAHGPIIPRGFLCSAEDVTSRATTLVGVFDPAGDRLGKVRDVVVMYRADDSPAVIGLVVEIPGRRHVFVSIGRVTSIASGQVITTGLINVRRFQPRAGEVRVMAELLGKTMHFVDGSGTAVVEDVAIERTRLGEWEIGQLFLRRPKTSASPFAKGPTAFADWSDVRESSTPGHEHTAEHLVASFSDLKPADLANTLLDLPEDRLLEVAEELPDDRLADALEEMPEDEQVHILEALGDERAADILDAMEPDDAADVLAQLPEDQREELLDLMEPDEAEDVRTLLQYGPDTAGGLMTSEPIVLSADSTIAEALALIRRHELHPALAAAVYITLPPYETPTGRLLGTVHFQRMLRYPPHERLGAIIDDTVDPLPVTATAGEVARLLATYNLVSLPVVDPARRLLGARGLHDHPEDAVMARRGGDGAFDAPRGRNSVLGRSSRPSNDTFGRFSKSFARAMGTSGFLIGMSVVVVLWLAWNIFLPREAQFDPAVTNFTLLTLILSLQASYAAPLILLAQNRQDDRDRVQIEQDRQRAERNLADTEYLAREIVALRLALTDLSRDVLTRDSLRDELRALLEDLDARATGEDAAATEERERKRQRAERREQAERKAAREQHAVGAVVDPELRRPLSELDMIADVRAADGEIVVAVSLTIVGCPASDRIEREVAAAAAAVADRPVRVELGVMTPAQRAALTERLRAGRPRGIPFTADSLTRVIAVTSGKGGVGKSTVTANLAVALAARGLTVGLVDADVHGFSIPGILGLVDAEGRMPHPTRIDDLIVPPVAHGVKTISIGMFLREGEERSPVAWRGPMLHRTLQQFLTDVWFGDLDVLLIDMPPGTGDVAISLGQLLPHAEVLVVTTPQAAAAEVAVRSGLVARQTGQRVIGVIENMAPLRLPDGTVLDLFGSGGGQAAASALSQGDGDEVPLVASVPLSPALRTGGDTGSPVTLSAPADPAAAEILRLADTLARRPRGRLGVVGRDLAVGEVEGGDRDRGRGRGPHRRRRGGVVEQRLTNDAAGVVLPRVELSPVDLVEIVAHLVAHALAGTLGVGASPLGGLREPLSRTGQSLGSEHDRRENADEHQLLEGQAQEHGFRDHNADARFIAESTIEPEAIAKARAHALELGAEPVDPALGAQIALLAAASAALNIVEIGTGAGVSGLWLLHGAPRAILTTIDTEHEHLAAARRAFADAGIAPARSRFITGRAVDVLPRMNEASYDIVLIDADPENVLDYVEHGLRLVRPGGTVLVARVLAGGAVSDPVRRDAITTAYRSLIQETQASPAVIAAVSIVGDGLLQLTTVPSAD</sequence>
<dbReference type="InterPro" id="IPR036005">
    <property type="entry name" value="Creatinase/aminopeptidase-like"/>
</dbReference>
<dbReference type="SUPFAM" id="SSF117916">
    <property type="entry name" value="Fe-S cluster assembly (FSCA) domain-like"/>
    <property type="match status" value="1"/>
</dbReference>
<keyword evidence="3" id="KW-0808">Transferase</keyword>
<feature type="region of interest" description="Disordered" evidence="16">
    <location>
        <begin position="1444"/>
        <end position="1476"/>
    </location>
</feature>
<dbReference type="Pfam" id="PF01883">
    <property type="entry name" value="FeS_assembly_P"/>
    <property type="match status" value="1"/>
</dbReference>
<feature type="domain" description="CBS" evidence="18">
    <location>
        <begin position="1156"/>
        <end position="1224"/>
    </location>
</feature>
<dbReference type="InterPro" id="IPR000994">
    <property type="entry name" value="Pept_M24"/>
</dbReference>
<dbReference type="SUPFAM" id="SSF55920">
    <property type="entry name" value="Creatinase/aminopeptidase"/>
    <property type="match status" value="1"/>
</dbReference>
<evidence type="ECO:0000256" key="11">
    <source>
        <dbReference type="ARBA" id="ARBA00023453"/>
    </source>
</evidence>
<keyword evidence="2" id="KW-0489">Methyltransferase</keyword>
<evidence type="ECO:0000256" key="13">
    <source>
        <dbReference type="PROSITE-ProRule" id="PRU00703"/>
    </source>
</evidence>
<dbReference type="InterPro" id="IPR019591">
    <property type="entry name" value="Mrp/NBP35_ATP-bd"/>
</dbReference>